<keyword evidence="1" id="KW-0998">Cell outer membrane</keyword>
<dbReference type="PANTHER" id="PTHR30189">
    <property type="entry name" value="LPS-ASSEMBLY PROTEIN"/>
    <property type="match status" value="1"/>
</dbReference>
<dbReference type="GO" id="GO:0009279">
    <property type="term" value="C:cell outer membrane"/>
    <property type="evidence" value="ECO:0007669"/>
    <property type="project" value="TreeGrafter"/>
</dbReference>
<accession>D0MFG7</accession>
<dbReference type="HOGENOM" id="CLU_549652_0_0_10"/>
<evidence type="ECO:0000259" key="4">
    <source>
        <dbReference type="Pfam" id="PF13100"/>
    </source>
</evidence>
<gene>
    <name evidence="5" type="ordered locus">Rmar_0594</name>
</gene>
<dbReference type="GO" id="GO:1990351">
    <property type="term" value="C:transporter complex"/>
    <property type="evidence" value="ECO:0007669"/>
    <property type="project" value="TreeGrafter"/>
</dbReference>
<dbReference type="Proteomes" id="UP000002221">
    <property type="component" value="Chromosome"/>
</dbReference>
<reference evidence="5 6" key="1">
    <citation type="journal article" date="2009" name="Stand. Genomic Sci.">
        <title>Complete genome sequence of Rhodothermus marinus type strain (R-10).</title>
        <authorList>
            <person name="Nolan M."/>
            <person name="Tindall B.J."/>
            <person name="Pomrenke H."/>
            <person name="Lapidus A."/>
            <person name="Copeland A."/>
            <person name="Glavina Del Rio T."/>
            <person name="Lucas S."/>
            <person name="Chen F."/>
            <person name="Tice H."/>
            <person name="Cheng J.F."/>
            <person name="Saunders E."/>
            <person name="Han C."/>
            <person name="Bruce D."/>
            <person name="Goodwin L."/>
            <person name="Chain P."/>
            <person name="Pitluck S."/>
            <person name="Ovchinikova G."/>
            <person name="Pati A."/>
            <person name="Ivanova N."/>
            <person name="Mavromatis K."/>
            <person name="Chen A."/>
            <person name="Palaniappan K."/>
            <person name="Land M."/>
            <person name="Hauser L."/>
            <person name="Chang Y.J."/>
            <person name="Jeffries C.D."/>
            <person name="Brettin T."/>
            <person name="Goker M."/>
            <person name="Bristow J."/>
            <person name="Eisen J.A."/>
            <person name="Markowitz V."/>
            <person name="Hugenholtz P."/>
            <person name="Kyrpides N.C."/>
            <person name="Klenk H.P."/>
            <person name="Detter J.C."/>
        </authorList>
    </citation>
    <scope>NUCLEOTIDE SEQUENCE [LARGE SCALE GENOMIC DNA]</scope>
    <source>
        <strain evidence="6">ATCC 43812 / DSM 4252 / R-10</strain>
    </source>
</reference>
<dbReference type="Pfam" id="PF13100">
    <property type="entry name" value="OstA_2"/>
    <property type="match status" value="1"/>
</dbReference>
<feature type="chain" id="PRO_5003012038" evidence="3">
    <location>
        <begin position="22"/>
        <end position="496"/>
    </location>
</feature>
<dbReference type="OrthoDB" id="9805931at2"/>
<feature type="signal peptide" evidence="3">
    <location>
        <begin position="1"/>
        <end position="21"/>
    </location>
</feature>
<evidence type="ECO:0000256" key="2">
    <source>
        <dbReference type="SAM" id="MobiDB-lite"/>
    </source>
</evidence>
<dbReference type="RefSeq" id="WP_012843106.1">
    <property type="nucleotide sequence ID" value="NC_013501.1"/>
</dbReference>
<dbReference type="KEGG" id="rmr:Rmar_0594"/>
<protein>
    <submittedName>
        <fullName evidence="5">OstA family protein</fullName>
    </submittedName>
</protein>
<feature type="domain" description="Organic solvent tolerance-like N-terminal" evidence="4">
    <location>
        <begin position="49"/>
        <end position="184"/>
    </location>
</feature>
<feature type="region of interest" description="Disordered" evidence="2">
    <location>
        <begin position="474"/>
        <end position="496"/>
    </location>
</feature>
<keyword evidence="6" id="KW-1185">Reference proteome</keyword>
<dbReference type="eggNOG" id="COG1452">
    <property type="taxonomic scope" value="Bacteria"/>
</dbReference>
<dbReference type="EMBL" id="CP001807">
    <property type="protein sequence ID" value="ACY47494.1"/>
    <property type="molecule type" value="Genomic_DNA"/>
</dbReference>
<evidence type="ECO:0000313" key="6">
    <source>
        <dbReference type="Proteomes" id="UP000002221"/>
    </source>
</evidence>
<dbReference type="InterPro" id="IPR005653">
    <property type="entry name" value="OstA-like_N"/>
</dbReference>
<organism evidence="5 6">
    <name type="scientific">Rhodothermus marinus (strain ATCC 43812 / DSM 4252 / R-10)</name>
    <name type="common">Rhodothermus obamensis</name>
    <dbReference type="NCBI Taxonomy" id="518766"/>
    <lineage>
        <taxon>Bacteria</taxon>
        <taxon>Pseudomonadati</taxon>
        <taxon>Rhodothermota</taxon>
        <taxon>Rhodothermia</taxon>
        <taxon>Rhodothermales</taxon>
        <taxon>Rhodothermaceae</taxon>
        <taxon>Rhodothermus</taxon>
    </lineage>
</organism>
<dbReference type="Gene3D" id="2.60.450.10">
    <property type="entry name" value="Lipopolysaccharide (LPS) transport protein A like domain"/>
    <property type="match status" value="2"/>
</dbReference>
<dbReference type="PANTHER" id="PTHR30189:SF1">
    <property type="entry name" value="LPS-ASSEMBLY PROTEIN LPTD"/>
    <property type="match status" value="1"/>
</dbReference>
<dbReference type="InterPro" id="IPR050218">
    <property type="entry name" value="LptD"/>
</dbReference>
<dbReference type="STRING" id="518766.Rmar_0594"/>
<keyword evidence="3" id="KW-0732">Signal</keyword>
<evidence type="ECO:0000256" key="1">
    <source>
        <dbReference type="ARBA" id="ARBA00023237"/>
    </source>
</evidence>
<name>D0MFG7_RHOM4</name>
<proteinExistence type="predicted"/>
<sequence>MSARLLLLLLMGWGLAPALRAQPADTSRRPVSLQADSLVGGVDAAGRRFRELIGRVFLQQDSTRLWAERATQWPEERRIRFVGNVRIVERGDSLRADTIYYDSRQKVGRAIGRVRLWDGTVTVEAPLGWYYTREKRAVFEAGVRLADSAAVLTSQRGVYWSDEKRAEFYGNVRLTGENRYLEADTVVYFRDTEVALAQGRVFIEQQDTSEDGTVTRTLLLGRQAFNNEQTGYSRLTGRPLLVLLRPDSTGRVDTLLVRAGQLHFTRQDSLRRLVAVDSVQLWQRRLAARADSLVYDRIVQDGEVVWEEVRLFGDPIAWFEETQVFGDTLWLHGSGERDTLRVFPNAFVVQRDTVLDRLQQLKGRRLVGYFEQDSLRQLVVAPNAEAIYYLRDRNDSLRGAVRVSGDEITFWFAGDRVRRVRVQGGVQGVQYDRDRIPEPFQLEGFRWVPELRPDPADLLRESWIRQRLRTAPEWRRPSPPVMPASNPTAYERAGNH</sequence>
<evidence type="ECO:0000313" key="5">
    <source>
        <dbReference type="EMBL" id="ACY47494.1"/>
    </source>
</evidence>
<keyword evidence="1" id="KW-0472">Membrane</keyword>
<dbReference type="AlphaFoldDB" id="D0MFG7"/>
<evidence type="ECO:0000256" key="3">
    <source>
        <dbReference type="SAM" id="SignalP"/>
    </source>
</evidence>